<evidence type="ECO:0000313" key="1">
    <source>
        <dbReference type="EMBL" id="ANJ28107.1"/>
    </source>
</evidence>
<name>A0A191WIR3_9MICO</name>
<dbReference type="Proteomes" id="UP000078437">
    <property type="component" value="Chromosome"/>
</dbReference>
<evidence type="ECO:0000313" key="2">
    <source>
        <dbReference type="Proteomes" id="UP000078437"/>
    </source>
</evidence>
<proteinExistence type="predicted"/>
<reference evidence="1 2" key="1">
    <citation type="journal article" date="2016" name="Int. J. Syst. Evol. Microbiol.">
        <title>Agromyces aureus sp. nov., isolated from the rhizosphere of Salix caprea L. grown in a heavy-metal-contaminated soil.</title>
        <authorList>
            <person name="Corretto E."/>
            <person name="Antonielli L."/>
            <person name="Sessitsch A."/>
            <person name="Compant S."/>
            <person name="Gorfer M."/>
            <person name="Kuffner M."/>
            <person name="Brader G."/>
        </authorList>
    </citation>
    <scope>NUCLEOTIDE SEQUENCE [LARGE SCALE GENOMIC DNA]</scope>
    <source>
        <strain evidence="1 2">AR33</strain>
    </source>
</reference>
<dbReference type="OrthoDB" id="5105562at2"/>
<dbReference type="KEGG" id="agy:ATC03_16700"/>
<sequence length="319" mass="33867">MAGFLVRRRLAARELQAHDAELAKRAASALLAVDEGIRAASEEVCFAEAEMGADAIDGAWAVIAVVRRHLSDAFRLNRLNHDAMPGTPDVVRARSELIVRVCEWAEHVLGELTSTLADRVAQGRRAPVVVAVTEVRVAQNGVAQTRTLQARTDAAGSPPTLVIAEAHAHLIRLRAARSALDAATTAAGQGTTGTGRATQVARATRAARATPPRPLATSLQRAIEAADRTLDLARSTVAEHRGRIGAEALTRLAEAEHLRIDLRHGLGAAQSTASLLIREDHRTLATTIAQHIATLASDAVLLARRDLAASRPPSRRGEG</sequence>
<organism evidence="1 2">
    <name type="scientific">Agromyces aureus</name>
    <dbReference type="NCBI Taxonomy" id="453304"/>
    <lineage>
        <taxon>Bacteria</taxon>
        <taxon>Bacillati</taxon>
        <taxon>Actinomycetota</taxon>
        <taxon>Actinomycetes</taxon>
        <taxon>Micrococcales</taxon>
        <taxon>Microbacteriaceae</taxon>
        <taxon>Agromyces</taxon>
    </lineage>
</organism>
<accession>A0A191WIR3</accession>
<protein>
    <submittedName>
        <fullName evidence="1">Uncharacterized protein</fullName>
    </submittedName>
</protein>
<keyword evidence="2" id="KW-1185">Reference proteome</keyword>
<dbReference type="AlphaFoldDB" id="A0A191WIR3"/>
<dbReference type="STRING" id="453304.ATC03_16700"/>
<dbReference type="RefSeq" id="WP_067879576.1">
    <property type="nucleotide sequence ID" value="NZ_CP013979.1"/>
</dbReference>
<dbReference type="EMBL" id="CP013979">
    <property type="protein sequence ID" value="ANJ28107.1"/>
    <property type="molecule type" value="Genomic_DNA"/>
</dbReference>
<gene>
    <name evidence="1" type="ORF">ATC03_16700</name>
</gene>
<reference evidence="2" key="2">
    <citation type="submission" date="2016-01" db="EMBL/GenBank/DDBJ databases">
        <title>Complete genome sequence of Agromyces aureus AR33T and comparison with related organisms.</title>
        <authorList>
            <person name="Corretto E."/>
            <person name="Antonielli L."/>
            <person name="Sessitsch A."/>
            <person name="Brader G."/>
        </authorList>
    </citation>
    <scope>NUCLEOTIDE SEQUENCE [LARGE SCALE GENOMIC DNA]</scope>
    <source>
        <strain evidence="2">AR33</strain>
    </source>
</reference>